<feature type="domain" description="Death" evidence="1">
    <location>
        <begin position="8"/>
        <end position="63"/>
    </location>
</feature>
<dbReference type="InterPro" id="IPR000488">
    <property type="entry name" value="Death_dom"/>
</dbReference>
<dbReference type="Pfam" id="PF00531">
    <property type="entry name" value="Death"/>
    <property type="match status" value="1"/>
</dbReference>
<dbReference type="EMBL" id="JARBHB010000011">
    <property type="protein sequence ID" value="KAJ8873288.1"/>
    <property type="molecule type" value="Genomic_DNA"/>
</dbReference>
<name>A0ABQ9GMP4_9NEOP</name>
<evidence type="ECO:0000313" key="2">
    <source>
        <dbReference type="EMBL" id="KAJ8873288.1"/>
    </source>
</evidence>
<evidence type="ECO:0000259" key="1">
    <source>
        <dbReference type="Pfam" id="PF00531"/>
    </source>
</evidence>
<protein>
    <recommendedName>
        <fullName evidence="1">Death domain-containing protein</fullName>
    </recommendedName>
</protein>
<dbReference type="Proteomes" id="UP001159363">
    <property type="component" value="Chromosome 10"/>
</dbReference>
<organism evidence="2 3">
    <name type="scientific">Dryococelus australis</name>
    <dbReference type="NCBI Taxonomy" id="614101"/>
    <lineage>
        <taxon>Eukaryota</taxon>
        <taxon>Metazoa</taxon>
        <taxon>Ecdysozoa</taxon>
        <taxon>Arthropoda</taxon>
        <taxon>Hexapoda</taxon>
        <taxon>Insecta</taxon>
        <taxon>Pterygota</taxon>
        <taxon>Neoptera</taxon>
        <taxon>Polyneoptera</taxon>
        <taxon>Phasmatodea</taxon>
        <taxon>Verophasmatodea</taxon>
        <taxon>Anareolatae</taxon>
        <taxon>Phasmatidae</taxon>
        <taxon>Eurycanthinae</taxon>
        <taxon>Dryococelus</taxon>
    </lineage>
</organism>
<evidence type="ECO:0000313" key="3">
    <source>
        <dbReference type="Proteomes" id="UP001159363"/>
    </source>
</evidence>
<dbReference type="SUPFAM" id="SSF47986">
    <property type="entry name" value="DEATH domain"/>
    <property type="match status" value="1"/>
</dbReference>
<sequence length="73" mass="8599">MPAGGNYMRFDMLTLQTLRRETLCGRSPTDALLWIWSQQNHTVVELFVLLSRMQHYQAMLVLKPFGNYRALRL</sequence>
<proteinExistence type="predicted"/>
<dbReference type="Gene3D" id="1.10.533.10">
    <property type="entry name" value="Death Domain, Fas"/>
    <property type="match status" value="1"/>
</dbReference>
<accession>A0ABQ9GMP4</accession>
<dbReference type="InterPro" id="IPR011029">
    <property type="entry name" value="DEATH-like_dom_sf"/>
</dbReference>
<comment type="caution">
    <text evidence="2">The sequence shown here is derived from an EMBL/GenBank/DDBJ whole genome shotgun (WGS) entry which is preliminary data.</text>
</comment>
<gene>
    <name evidence="2" type="ORF">PR048_026922</name>
</gene>
<reference evidence="2 3" key="1">
    <citation type="submission" date="2023-02" db="EMBL/GenBank/DDBJ databases">
        <title>LHISI_Scaffold_Assembly.</title>
        <authorList>
            <person name="Stuart O.P."/>
            <person name="Cleave R."/>
            <person name="Magrath M.J.L."/>
            <person name="Mikheyev A.S."/>
        </authorList>
    </citation>
    <scope>NUCLEOTIDE SEQUENCE [LARGE SCALE GENOMIC DNA]</scope>
    <source>
        <strain evidence="2">Daus_M_001</strain>
        <tissue evidence="2">Leg muscle</tissue>
    </source>
</reference>
<keyword evidence="3" id="KW-1185">Reference proteome</keyword>